<dbReference type="EMBL" id="QKRW01000035">
    <property type="protein sequence ID" value="RAL60992.1"/>
    <property type="molecule type" value="Genomic_DNA"/>
</dbReference>
<evidence type="ECO:0000313" key="1">
    <source>
        <dbReference type="EMBL" id="RAL60992.1"/>
    </source>
</evidence>
<sequence length="103" mass="11228">MAQGAATLELSTSKVEISDLGATINSLRSDLRTAQESAAAAGAQVTTTPRTPSREPRVCCCRRRKTELAEEQTAHKATKSALDKHSEEEQELIDHILIRTPIE</sequence>
<proteinExistence type="predicted"/>
<comment type="caution">
    <text evidence="1">The sequence shown here is derived from an EMBL/GenBank/DDBJ whole genome shotgun (WGS) entry which is preliminary data.</text>
</comment>
<dbReference type="AlphaFoldDB" id="A0A395IKU9"/>
<gene>
    <name evidence="1" type="ORF">DID88_010088</name>
</gene>
<accession>A0A395IKU9</accession>
<protein>
    <submittedName>
        <fullName evidence="1">Uncharacterized protein</fullName>
    </submittedName>
</protein>
<name>A0A395IKU9_9HELO</name>
<keyword evidence="2" id="KW-1185">Reference proteome</keyword>
<organism evidence="1 2">
    <name type="scientific">Monilinia fructigena</name>
    <dbReference type="NCBI Taxonomy" id="38457"/>
    <lineage>
        <taxon>Eukaryota</taxon>
        <taxon>Fungi</taxon>
        <taxon>Dikarya</taxon>
        <taxon>Ascomycota</taxon>
        <taxon>Pezizomycotina</taxon>
        <taxon>Leotiomycetes</taxon>
        <taxon>Helotiales</taxon>
        <taxon>Sclerotiniaceae</taxon>
        <taxon>Monilinia</taxon>
    </lineage>
</organism>
<dbReference type="Proteomes" id="UP000249056">
    <property type="component" value="Unassembled WGS sequence"/>
</dbReference>
<evidence type="ECO:0000313" key="2">
    <source>
        <dbReference type="Proteomes" id="UP000249056"/>
    </source>
</evidence>
<reference evidence="1 2" key="1">
    <citation type="submission" date="2018-06" db="EMBL/GenBank/DDBJ databases">
        <title>Genome Sequence of the Brown Rot Fungal Pathogen Monilinia fructigena.</title>
        <authorList>
            <person name="Landi L."/>
            <person name="De Miccolis Angelini R.M."/>
            <person name="Pollastro S."/>
            <person name="Abate D."/>
            <person name="Faretra F."/>
            <person name="Romanazzi G."/>
        </authorList>
    </citation>
    <scope>NUCLEOTIDE SEQUENCE [LARGE SCALE GENOMIC DNA]</scope>
    <source>
        <strain evidence="1 2">Mfrg269</strain>
    </source>
</reference>